<dbReference type="SMART" id="SM00470">
    <property type="entry name" value="ParB"/>
    <property type="match status" value="1"/>
</dbReference>
<sequence length="329" mass="36374">MSYAQKLDDVALLLDELEGLEPAVGSGAALEIALSQIEEDPGQPRRNFDKAALEELAASIRERGLLQPIGVTKKQESGKHRIVFGARRFRAASLAGLRTIKAMIQAGQPDDPYDQMVENIQRDDLSATEIAAFIEARLRAGEKQKDIARRLAKSKGFVAMHASIGQMPQVLRDKLSASPLRAVYELYQLWKRDAARVEEFCTQHESFTRPQAEAFIEAASAKPNQNDDAEPAEHIFRGEPPLPQPTKDETKHGAAGLPEGEFVPAAQRKSASEVIMRVHHEQRGGRLILGRVSKRGSHFGIVVFDDHGDEAQVLLAELALVEIRMREPL</sequence>
<dbReference type="Gene3D" id="1.10.10.730">
    <property type="entry name" value="KorB DNA-binding domain"/>
    <property type="match status" value="1"/>
</dbReference>
<gene>
    <name evidence="4" type="ORF">F7D13_16890</name>
</gene>
<evidence type="ECO:0000259" key="3">
    <source>
        <dbReference type="SMART" id="SM00470"/>
    </source>
</evidence>
<evidence type="ECO:0000313" key="4">
    <source>
        <dbReference type="EMBL" id="QGM95783.1"/>
    </source>
</evidence>
<dbReference type="Proteomes" id="UP000424673">
    <property type="component" value="Plasmid unnamed1"/>
</dbReference>
<dbReference type="InterPro" id="IPR050336">
    <property type="entry name" value="Chromosome_partition/occlusion"/>
</dbReference>
<organism evidence="4 5">
    <name type="scientific">Methylocystis rosea</name>
    <dbReference type="NCBI Taxonomy" id="173366"/>
    <lineage>
        <taxon>Bacteria</taxon>
        <taxon>Pseudomonadati</taxon>
        <taxon>Pseudomonadota</taxon>
        <taxon>Alphaproteobacteria</taxon>
        <taxon>Hyphomicrobiales</taxon>
        <taxon>Methylocystaceae</taxon>
        <taxon>Methylocystis</taxon>
    </lineage>
</organism>
<keyword evidence="4" id="KW-0614">Plasmid</keyword>
<dbReference type="PANTHER" id="PTHR33375:SF1">
    <property type="entry name" value="CHROMOSOME-PARTITIONING PROTEIN PARB-RELATED"/>
    <property type="match status" value="1"/>
</dbReference>
<dbReference type="InterPro" id="IPR042075">
    <property type="entry name" value="KorB_DNA-db"/>
</dbReference>
<dbReference type="SUPFAM" id="SSF109709">
    <property type="entry name" value="KorB DNA-binding domain-like"/>
    <property type="match status" value="1"/>
</dbReference>
<dbReference type="InterPro" id="IPR003115">
    <property type="entry name" value="ParB_N"/>
</dbReference>
<feature type="domain" description="ParB-like N-terminal" evidence="3">
    <location>
        <begin position="30"/>
        <end position="120"/>
    </location>
</feature>
<geneLocation type="plasmid" evidence="4 5">
    <name>unnamed1</name>
</geneLocation>
<dbReference type="PANTHER" id="PTHR33375">
    <property type="entry name" value="CHROMOSOME-PARTITIONING PROTEIN PARB-RELATED"/>
    <property type="match status" value="1"/>
</dbReference>
<dbReference type="InterPro" id="IPR004437">
    <property type="entry name" value="ParB/RepB/Spo0J"/>
</dbReference>
<dbReference type="EMBL" id="CP044329">
    <property type="protein sequence ID" value="QGM95783.1"/>
    <property type="molecule type" value="Genomic_DNA"/>
</dbReference>
<protein>
    <submittedName>
        <fullName evidence="4">ParB/RepB/Spo0J family partition protein</fullName>
    </submittedName>
</protein>
<dbReference type="Pfam" id="PF02195">
    <property type="entry name" value="ParB_N"/>
    <property type="match status" value="1"/>
</dbReference>
<evidence type="ECO:0000256" key="2">
    <source>
        <dbReference type="SAM" id="MobiDB-lite"/>
    </source>
</evidence>
<name>A0ABX6ELS8_9HYPH</name>
<comment type="similarity">
    <text evidence="1">Belongs to the ParB family.</text>
</comment>
<dbReference type="RefSeq" id="WP_154453948.1">
    <property type="nucleotide sequence ID" value="NZ_CP044329.1"/>
</dbReference>
<dbReference type="InterPro" id="IPR013741">
    <property type="entry name" value="KorB_domain"/>
</dbReference>
<dbReference type="InterPro" id="IPR036086">
    <property type="entry name" value="ParB/Sulfiredoxin_sf"/>
</dbReference>
<evidence type="ECO:0000313" key="5">
    <source>
        <dbReference type="Proteomes" id="UP000424673"/>
    </source>
</evidence>
<dbReference type="Gene3D" id="3.90.1530.30">
    <property type="match status" value="1"/>
</dbReference>
<reference evidence="4 5" key="1">
    <citation type="journal article" date="2021" name="AMB Express">
        <title>Isolation and characterisation of Methylocystis spp. for poly-3-hydroxybutyrate production using waste methane feedstocks.</title>
        <authorList>
            <person name="Rumah B.L."/>
            <person name="Stead C.E."/>
            <person name="Claxton Stevens B.H."/>
            <person name="Minton N.P."/>
            <person name="Grosse-Honebrink A."/>
            <person name="Zhang Y."/>
        </authorList>
    </citation>
    <scope>NUCLEOTIDE SEQUENCE [LARGE SCALE GENOMIC DNA]</scope>
    <source>
        <strain evidence="4 5">BRCS1</strain>
    </source>
</reference>
<proteinExistence type="inferred from homology"/>
<dbReference type="SUPFAM" id="SSF110849">
    <property type="entry name" value="ParB/Sulfiredoxin"/>
    <property type="match status" value="1"/>
</dbReference>
<keyword evidence="5" id="KW-1185">Reference proteome</keyword>
<dbReference type="NCBIfam" id="TIGR00180">
    <property type="entry name" value="parB_part"/>
    <property type="match status" value="1"/>
</dbReference>
<evidence type="ECO:0000256" key="1">
    <source>
        <dbReference type="ARBA" id="ARBA00006295"/>
    </source>
</evidence>
<dbReference type="Pfam" id="PF08535">
    <property type="entry name" value="KorB"/>
    <property type="match status" value="1"/>
</dbReference>
<feature type="region of interest" description="Disordered" evidence="2">
    <location>
        <begin position="220"/>
        <end position="257"/>
    </location>
</feature>
<accession>A0ABX6ELS8</accession>